<evidence type="ECO:0000256" key="15">
    <source>
        <dbReference type="ARBA" id="ARBA00023136"/>
    </source>
</evidence>
<comment type="caution">
    <text evidence="17">Lacks conserved residue(s) required for the propagation of feature annotation.</text>
</comment>
<keyword evidence="5 17" id="KW-1003">Cell membrane</keyword>
<dbReference type="PROSITE" id="PS51007">
    <property type="entry name" value="CYTC"/>
    <property type="match status" value="2"/>
</dbReference>
<evidence type="ECO:0000313" key="19">
    <source>
        <dbReference type="EMBL" id="GAA3625963.1"/>
    </source>
</evidence>
<evidence type="ECO:0000256" key="1">
    <source>
        <dbReference type="ARBA" id="ARBA00004651"/>
    </source>
</evidence>
<evidence type="ECO:0000256" key="3">
    <source>
        <dbReference type="ARBA" id="ARBA00017819"/>
    </source>
</evidence>
<feature type="transmembrane region" description="Helical" evidence="17">
    <location>
        <begin position="240"/>
        <end position="259"/>
    </location>
</feature>
<dbReference type="RefSeq" id="WP_231484731.1">
    <property type="nucleotide sequence ID" value="NZ_BAAAZO010000009.1"/>
</dbReference>
<dbReference type="PANTHER" id="PTHR33751:SF13">
    <property type="entry name" value="CYTOCHROME BC1 COMPLEX CYTOCHROME C SUBUNIT"/>
    <property type="match status" value="1"/>
</dbReference>
<keyword evidence="15 17" id="KW-0472">Membrane</keyword>
<keyword evidence="4 17" id="KW-0813">Transport</keyword>
<evidence type="ECO:0000256" key="16">
    <source>
        <dbReference type="ARBA" id="ARBA00029351"/>
    </source>
</evidence>
<comment type="subcellular location">
    <subcellularLocation>
        <location evidence="1 17">Cell membrane</location>
        <topology evidence="1 17">Multi-pass membrane protein</topology>
    </subcellularLocation>
</comment>
<dbReference type="SUPFAM" id="SSF46626">
    <property type="entry name" value="Cytochrome c"/>
    <property type="match status" value="2"/>
</dbReference>
<keyword evidence="10" id="KW-0677">Repeat</keyword>
<dbReference type="InterPro" id="IPR036909">
    <property type="entry name" value="Cyt_c-like_dom_sf"/>
</dbReference>
<dbReference type="Proteomes" id="UP001501074">
    <property type="component" value="Unassembled WGS sequence"/>
</dbReference>
<dbReference type="Pfam" id="PF00034">
    <property type="entry name" value="Cytochrom_C"/>
    <property type="match status" value="1"/>
</dbReference>
<evidence type="ECO:0000259" key="18">
    <source>
        <dbReference type="PROSITE" id="PS51007"/>
    </source>
</evidence>
<dbReference type="Gene3D" id="1.10.760.10">
    <property type="entry name" value="Cytochrome c-like domain"/>
    <property type="match status" value="2"/>
</dbReference>
<accession>A0ABP7A6S6</accession>
<keyword evidence="8 17" id="KW-0812">Transmembrane</keyword>
<comment type="subunit">
    <text evidence="17">The cytochrome bc1 complex is composed of a cytochrome b (QcrB), the Rieske iron-sulfur protein (QcrA) and a diheme cytochrome c (QcrC) subunit.</text>
</comment>
<dbReference type="PANTHER" id="PTHR33751">
    <property type="entry name" value="CBB3-TYPE CYTOCHROME C OXIDASE SUBUNIT FIXP"/>
    <property type="match status" value="1"/>
</dbReference>
<evidence type="ECO:0000256" key="8">
    <source>
        <dbReference type="ARBA" id="ARBA00022692"/>
    </source>
</evidence>
<dbReference type="InterPro" id="IPR009152">
    <property type="entry name" value="bc1_cytC-su"/>
</dbReference>
<feature type="domain" description="Cytochrome c" evidence="18">
    <location>
        <begin position="47"/>
        <end position="126"/>
    </location>
</feature>
<keyword evidence="12 17" id="KW-0249">Electron transport</keyword>
<comment type="caution">
    <text evidence="19">The sequence shown here is derived from an EMBL/GenBank/DDBJ whole genome shotgun (WGS) entry which is preliminary data.</text>
</comment>
<evidence type="ECO:0000256" key="9">
    <source>
        <dbReference type="ARBA" id="ARBA00022723"/>
    </source>
</evidence>
<evidence type="ECO:0000256" key="5">
    <source>
        <dbReference type="ARBA" id="ARBA00022475"/>
    </source>
</evidence>
<evidence type="ECO:0000313" key="20">
    <source>
        <dbReference type="Proteomes" id="UP001501074"/>
    </source>
</evidence>
<keyword evidence="7 17" id="KW-0679">Respiratory chain</keyword>
<dbReference type="InterPro" id="IPR050597">
    <property type="entry name" value="Cytochrome_c_Oxidase_Subunit"/>
</dbReference>
<gene>
    <name evidence="19" type="ORF">GCM10022223_48960</name>
</gene>
<evidence type="ECO:0000256" key="2">
    <source>
        <dbReference type="ARBA" id="ARBA00012951"/>
    </source>
</evidence>
<keyword evidence="20" id="KW-1185">Reference proteome</keyword>
<evidence type="ECO:0000256" key="12">
    <source>
        <dbReference type="ARBA" id="ARBA00022982"/>
    </source>
</evidence>
<keyword evidence="9 17" id="KW-0479">Metal-binding</keyword>
<keyword evidence="13 17" id="KW-1133">Transmembrane helix</keyword>
<comment type="catalytic activity">
    <reaction evidence="16 17">
        <text>a quinol + 2 Fe(III)-[cytochrome c](out) = a quinone + 2 Fe(II)-[cytochrome c](out) + 2 H(+)(out)</text>
        <dbReference type="Rhea" id="RHEA:11484"/>
        <dbReference type="Rhea" id="RHEA-COMP:10350"/>
        <dbReference type="Rhea" id="RHEA-COMP:14399"/>
        <dbReference type="ChEBI" id="CHEBI:15378"/>
        <dbReference type="ChEBI" id="CHEBI:24646"/>
        <dbReference type="ChEBI" id="CHEBI:29033"/>
        <dbReference type="ChEBI" id="CHEBI:29034"/>
        <dbReference type="ChEBI" id="CHEBI:132124"/>
        <dbReference type="EC" id="7.1.1.8"/>
    </reaction>
</comment>
<protein>
    <recommendedName>
        <fullName evidence="3 17">Cytochrome bc1 complex cytochrome c subunit</fullName>
        <ecNumber evidence="2 17">7.1.1.8</ecNumber>
    </recommendedName>
</protein>
<evidence type="ECO:0000256" key="4">
    <source>
        <dbReference type="ARBA" id="ARBA00022448"/>
    </source>
</evidence>
<dbReference type="Pfam" id="PF13442">
    <property type="entry name" value="Cytochrome_CBB3"/>
    <property type="match status" value="1"/>
</dbReference>
<evidence type="ECO:0000256" key="17">
    <source>
        <dbReference type="PIRNR" id="PIRNR000007"/>
    </source>
</evidence>
<dbReference type="InterPro" id="IPR009056">
    <property type="entry name" value="Cyt_c-like_dom"/>
</dbReference>
<reference evidence="20" key="1">
    <citation type="journal article" date="2019" name="Int. J. Syst. Evol. Microbiol.">
        <title>The Global Catalogue of Microorganisms (GCM) 10K type strain sequencing project: providing services to taxonomists for standard genome sequencing and annotation.</title>
        <authorList>
            <consortium name="The Broad Institute Genomics Platform"/>
            <consortium name="The Broad Institute Genome Sequencing Center for Infectious Disease"/>
            <person name="Wu L."/>
            <person name="Ma J."/>
        </authorList>
    </citation>
    <scope>NUCLEOTIDE SEQUENCE [LARGE SCALE GENOMIC DNA]</scope>
    <source>
        <strain evidence="20">JCM 16902</strain>
    </source>
</reference>
<keyword evidence="11 17" id="KW-1278">Translocase</keyword>
<dbReference type="EMBL" id="BAAAZO010000009">
    <property type="protein sequence ID" value="GAA3625963.1"/>
    <property type="molecule type" value="Genomic_DNA"/>
</dbReference>
<evidence type="ECO:0000256" key="7">
    <source>
        <dbReference type="ARBA" id="ARBA00022660"/>
    </source>
</evidence>
<evidence type="ECO:0000256" key="11">
    <source>
        <dbReference type="ARBA" id="ARBA00022967"/>
    </source>
</evidence>
<dbReference type="EC" id="7.1.1.8" evidence="2 17"/>
<evidence type="ECO:0000256" key="10">
    <source>
        <dbReference type="ARBA" id="ARBA00022737"/>
    </source>
</evidence>
<organism evidence="19 20">
    <name type="scientific">Kineosporia mesophila</name>
    <dbReference type="NCBI Taxonomy" id="566012"/>
    <lineage>
        <taxon>Bacteria</taxon>
        <taxon>Bacillati</taxon>
        <taxon>Actinomycetota</taxon>
        <taxon>Actinomycetes</taxon>
        <taxon>Kineosporiales</taxon>
        <taxon>Kineosporiaceae</taxon>
        <taxon>Kineosporia</taxon>
    </lineage>
</organism>
<name>A0ABP7A6S6_9ACTN</name>
<evidence type="ECO:0000256" key="13">
    <source>
        <dbReference type="ARBA" id="ARBA00022989"/>
    </source>
</evidence>
<keyword evidence="6 17" id="KW-0349">Heme</keyword>
<evidence type="ECO:0000256" key="6">
    <source>
        <dbReference type="ARBA" id="ARBA00022617"/>
    </source>
</evidence>
<evidence type="ECO:0000256" key="14">
    <source>
        <dbReference type="ARBA" id="ARBA00023004"/>
    </source>
</evidence>
<proteinExistence type="predicted"/>
<dbReference type="PIRSF" id="PIRSF000007">
    <property type="entry name" value="Ubiq_cycred_cyc"/>
    <property type="match status" value="1"/>
</dbReference>
<feature type="domain" description="Cytochrome c" evidence="18">
    <location>
        <begin position="142"/>
        <end position="220"/>
    </location>
</feature>
<keyword evidence="14 17" id="KW-0408">Iron</keyword>
<sequence length="262" mass="26827">MSALAARRRHPLATALIVLLGLLVTGVGYAAVMPSTADASTSTASADDIEQGKKLFLANCSTCHGIDAEGRNQAPSLIGVGAASVDFQVGTGRMPLAMSGPQAQEAPVRLSDEQTAQLSAYVASLGAGPSIPSQDVLDPEAGDASKGAMIFRTNCAMCHNAAGAGGALTRGKFAPNLDDVSYKHIYEAMVTGPQSMPVFPDTTITPDEKTDVIAYLATIRETPNPGGMALGKLGPVSEGLVAWIVGLTLLIGFAVWLGAKSS</sequence>